<feature type="transmembrane region" description="Helical" evidence="1">
    <location>
        <begin position="21"/>
        <end position="40"/>
    </location>
</feature>
<reference evidence="2" key="1">
    <citation type="submission" date="2021-01" db="EMBL/GenBank/DDBJ databases">
        <title>Whole genome shotgun sequence of Spirilliplanes yamanashiensis NBRC 15828.</title>
        <authorList>
            <person name="Komaki H."/>
            <person name="Tamura T."/>
        </authorList>
    </citation>
    <scope>NUCLEOTIDE SEQUENCE</scope>
    <source>
        <strain evidence="2">NBRC 15828</strain>
    </source>
</reference>
<feature type="transmembrane region" description="Helical" evidence="1">
    <location>
        <begin position="155"/>
        <end position="172"/>
    </location>
</feature>
<evidence type="ECO:0000313" key="3">
    <source>
        <dbReference type="Proteomes" id="UP000652013"/>
    </source>
</evidence>
<dbReference type="Proteomes" id="UP000652013">
    <property type="component" value="Unassembled WGS sequence"/>
</dbReference>
<gene>
    <name evidence="2" type="ORF">Sya03_12040</name>
</gene>
<dbReference type="RefSeq" id="WP_239107144.1">
    <property type="nucleotide sequence ID" value="NZ_BAAAGJ010000005.1"/>
</dbReference>
<feature type="transmembrane region" description="Helical" evidence="1">
    <location>
        <begin position="99"/>
        <end position="119"/>
    </location>
</feature>
<keyword evidence="3" id="KW-1185">Reference proteome</keyword>
<name>A0A8J3Y5J0_9ACTN</name>
<comment type="caution">
    <text evidence="2">The sequence shown here is derived from an EMBL/GenBank/DDBJ whole genome shotgun (WGS) entry which is preliminary data.</text>
</comment>
<evidence type="ECO:0000256" key="1">
    <source>
        <dbReference type="SAM" id="Phobius"/>
    </source>
</evidence>
<proteinExistence type="predicted"/>
<keyword evidence="1" id="KW-1133">Transmembrane helix</keyword>
<evidence type="ECO:0000313" key="2">
    <source>
        <dbReference type="EMBL" id="GIJ01852.1"/>
    </source>
</evidence>
<protein>
    <recommendedName>
        <fullName evidence="4">DUF1772 domain-containing protein</fullName>
    </recommendedName>
</protein>
<dbReference type="AlphaFoldDB" id="A0A8J3Y5J0"/>
<keyword evidence="1" id="KW-0812">Transmembrane</keyword>
<dbReference type="InterPro" id="IPR013901">
    <property type="entry name" value="Anthrone_oxy"/>
</dbReference>
<keyword evidence="1" id="KW-0472">Membrane</keyword>
<dbReference type="Pfam" id="PF08592">
    <property type="entry name" value="Anthrone_oxy"/>
    <property type="match status" value="1"/>
</dbReference>
<organism evidence="2 3">
    <name type="scientific">Spirilliplanes yamanashiensis</name>
    <dbReference type="NCBI Taxonomy" id="42233"/>
    <lineage>
        <taxon>Bacteria</taxon>
        <taxon>Bacillati</taxon>
        <taxon>Actinomycetota</taxon>
        <taxon>Actinomycetes</taxon>
        <taxon>Micromonosporales</taxon>
        <taxon>Micromonosporaceae</taxon>
        <taxon>Spirilliplanes</taxon>
    </lineage>
</organism>
<sequence length="178" mass="18116">MSVLSSPPVRAPHRPSPFAGAVLGAAAVVMGLMAGLFFAFDVSVMPGLAAVDDRTFVAAMQAANAAILNPVFGLTFGGAAVLTLVAGVLLLAGGRRRAATWALAALGLYVVVLVLTMGVEVPLNDQLAAAGDARTLADPAAVRARFEPTWVPVNVFRTLGCTAALACLARAIHLNARG</sequence>
<dbReference type="EMBL" id="BOOY01000006">
    <property type="protein sequence ID" value="GIJ01852.1"/>
    <property type="molecule type" value="Genomic_DNA"/>
</dbReference>
<feature type="transmembrane region" description="Helical" evidence="1">
    <location>
        <begin position="71"/>
        <end position="92"/>
    </location>
</feature>
<accession>A0A8J3Y5J0</accession>
<evidence type="ECO:0008006" key="4">
    <source>
        <dbReference type="Google" id="ProtNLM"/>
    </source>
</evidence>